<organism evidence="7 8">
    <name type="scientific">Powellomyces hirtus</name>
    <dbReference type="NCBI Taxonomy" id="109895"/>
    <lineage>
        <taxon>Eukaryota</taxon>
        <taxon>Fungi</taxon>
        <taxon>Fungi incertae sedis</taxon>
        <taxon>Chytridiomycota</taxon>
        <taxon>Chytridiomycota incertae sedis</taxon>
        <taxon>Chytridiomycetes</taxon>
        <taxon>Spizellomycetales</taxon>
        <taxon>Powellomycetaceae</taxon>
        <taxon>Powellomyces</taxon>
    </lineage>
</organism>
<evidence type="ECO:0000313" key="8">
    <source>
        <dbReference type="Proteomes" id="UP000318582"/>
    </source>
</evidence>
<dbReference type="InterPro" id="IPR011011">
    <property type="entry name" value="Znf_FYVE_PHD"/>
</dbReference>
<dbReference type="Proteomes" id="UP000318582">
    <property type="component" value="Unassembled WGS sequence"/>
</dbReference>
<proteinExistence type="predicted"/>
<dbReference type="InterPro" id="IPR001965">
    <property type="entry name" value="Znf_PHD"/>
</dbReference>
<dbReference type="PROSITE" id="PS50016">
    <property type="entry name" value="ZF_PHD_2"/>
    <property type="match status" value="1"/>
</dbReference>
<dbReference type="EMBL" id="QEAQ01000001">
    <property type="protein sequence ID" value="TPX62919.1"/>
    <property type="molecule type" value="Genomic_DNA"/>
</dbReference>
<dbReference type="Pfam" id="PF00628">
    <property type="entry name" value="PHD"/>
    <property type="match status" value="1"/>
</dbReference>
<evidence type="ECO:0000256" key="3">
    <source>
        <dbReference type="ARBA" id="ARBA00022833"/>
    </source>
</evidence>
<name>A0A507EFC5_9FUNG</name>
<evidence type="ECO:0000256" key="2">
    <source>
        <dbReference type="ARBA" id="ARBA00022771"/>
    </source>
</evidence>
<dbReference type="InterPro" id="IPR013083">
    <property type="entry name" value="Znf_RING/FYVE/PHD"/>
</dbReference>
<accession>A0A507EFC5</accession>
<keyword evidence="3" id="KW-0862">Zinc</keyword>
<dbReference type="GO" id="GO:0008270">
    <property type="term" value="F:zinc ion binding"/>
    <property type="evidence" value="ECO:0007669"/>
    <property type="project" value="UniProtKB-KW"/>
</dbReference>
<evidence type="ECO:0000256" key="5">
    <source>
        <dbReference type="SAM" id="MobiDB-lite"/>
    </source>
</evidence>
<dbReference type="STRING" id="109895.A0A507EFC5"/>
<dbReference type="AlphaFoldDB" id="A0A507EFC5"/>
<feature type="region of interest" description="Disordered" evidence="5">
    <location>
        <begin position="377"/>
        <end position="400"/>
    </location>
</feature>
<keyword evidence="1" id="KW-0479">Metal-binding</keyword>
<dbReference type="InterPro" id="IPR019787">
    <property type="entry name" value="Znf_PHD-finger"/>
</dbReference>
<evidence type="ECO:0000313" key="7">
    <source>
        <dbReference type="EMBL" id="TPX62919.1"/>
    </source>
</evidence>
<dbReference type="CDD" id="cd15566">
    <property type="entry name" value="PHD3_NSD"/>
    <property type="match status" value="1"/>
</dbReference>
<comment type="caution">
    <text evidence="7">The sequence shown here is derived from an EMBL/GenBank/DDBJ whole genome shotgun (WGS) entry which is preliminary data.</text>
</comment>
<dbReference type="Gene3D" id="3.30.40.10">
    <property type="entry name" value="Zinc/RING finger domain, C3HC4 (zinc finger)"/>
    <property type="match status" value="1"/>
</dbReference>
<keyword evidence="2 4" id="KW-0863">Zinc-finger</keyword>
<gene>
    <name evidence="7" type="ORF">PhCBS80983_g00030</name>
</gene>
<keyword evidence="8" id="KW-1185">Reference proteome</keyword>
<dbReference type="SMART" id="SM00249">
    <property type="entry name" value="PHD"/>
    <property type="match status" value="1"/>
</dbReference>
<reference evidence="7 8" key="1">
    <citation type="journal article" date="2019" name="Sci. Rep.">
        <title>Comparative genomics of chytrid fungi reveal insights into the obligate biotrophic and pathogenic lifestyle of Synchytrium endobioticum.</title>
        <authorList>
            <person name="van de Vossenberg B.T.L.H."/>
            <person name="Warris S."/>
            <person name="Nguyen H.D.T."/>
            <person name="van Gent-Pelzer M.P.E."/>
            <person name="Joly D.L."/>
            <person name="van de Geest H.C."/>
            <person name="Bonants P.J.M."/>
            <person name="Smith D.S."/>
            <person name="Levesque C.A."/>
            <person name="van der Lee T.A.J."/>
        </authorList>
    </citation>
    <scope>NUCLEOTIDE SEQUENCE [LARGE SCALE GENOMIC DNA]</scope>
    <source>
        <strain evidence="7 8">CBS 809.83</strain>
    </source>
</reference>
<sequence>MLDMQYTYSTSAHSNNADALVDQYTHLYSDSLLTAILIPTPSDFGQTMQLAASRSAPIAISEYEQFDHPDCMKKNVPFELNPLQLQLQEALEGNLLSGATFPLDSEFDLGAHVSTFKLAQARDQKSGAFHTEYCGQLADEDDHLSVSDFQSDVDTLDSDSDDNIDVDGDTVEPCVIRRSLHPTIYEEFTKSGLDWCRYCGVTKGGQTTASFRPGPWGKRTLCNKHGCDYKGYGYADKQSRLDLSSFSRESVQERCRPILQDFCISCFQRDSIHSTRLVQCDGCPRAYHPECYGRPQIYNGEQWFCEASCASNRKVAKIALDLPKRRLPYMTLGHHDRGYAKRDVIVFPERRGSVSADSSPSLKSLRRDSGMDMTLPCGYNLEQGEKPHATRYHPYTRQTA</sequence>
<evidence type="ECO:0000256" key="1">
    <source>
        <dbReference type="ARBA" id="ARBA00022723"/>
    </source>
</evidence>
<feature type="domain" description="PHD-type" evidence="6">
    <location>
        <begin position="260"/>
        <end position="311"/>
    </location>
</feature>
<protein>
    <recommendedName>
        <fullName evidence="6">PHD-type domain-containing protein</fullName>
    </recommendedName>
</protein>
<evidence type="ECO:0000256" key="4">
    <source>
        <dbReference type="PROSITE-ProRule" id="PRU00146"/>
    </source>
</evidence>
<evidence type="ECO:0000259" key="6">
    <source>
        <dbReference type="PROSITE" id="PS50016"/>
    </source>
</evidence>
<dbReference type="SUPFAM" id="SSF57903">
    <property type="entry name" value="FYVE/PHD zinc finger"/>
    <property type="match status" value="1"/>
</dbReference>